<evidence type="ECO:0000313" key="2">
    <source>
        <dbReference type="EMBL" id="KQK12978.1"/>
    </source>
</evidence>
<reference evidence="2" key="2">
    <citation type="submission" date="2017-06" db="EMBL/GenBank/DDBJ databases">
        <title>WGS assembly of Brachypodium distachyon.</title>
        <authorList>
            <consortium name="The International Brachypodium Initiative"/>
            <person name="Lucas S."/>
            <person name="Harmon-Smith M."/>
            <person name="Lail K."/>
            <person name="Tice H."/>
            <person name="Grimwood J."/>
            <person name="Bruce D."/>
            <person name="Barry K."/>
            <person name="Shu S."/>
            <person name="Lindquist E."/>
            <person name="Wang M."/>
            <person name="Pitluck S."/>
            <person name="Vogel J.P."/>
            <person name="Garvin D.F."/>
            <person name="Mockler T.C."/>
            <person name="Schmutz J."/>
            <person name="Rokhsar D."/>
            <person name="Bevan M.W."/>
        </authorList>
    </citation>
    <scope>NUCLEOTIDE SEQUENCE</scope>
    <source>
        <strain evidence="2">Bd21</strain>
    </source>
</reference>
<reference evidence="2 3" key="1">
    <citation type="journal article" date="2010" name="Nature">
        <title>Genome sequencing and analysis of the model grass Brachypodium distachyon.</title>
        <authorList>
            <consortium name="International Brachypodium Initiative"/>
        </authorList>
    </citation>
    <scope>NUCLEOTIDE SEQUENCE [LARGE SCALE GENOMIC DNA]</scope>
    <source>
        <strain evidence="2 3">Bd21</strain>
    </source>
</reference>
<dbReference type="AlphaFoldDB" id="A0A0Q3RIF3"/>
<organism evidence="2">
    <name type="scientific">Brachypodium distachyon</name>
    <name type="common">Purple false brome</name>
    <name type="synonym">Trachynia distachya</name>
    <dbReference type="NCBI Taxonomy" id="15368"/>
    <lineage>
        <taxon>Eukaryota</taxon>
        <taxon>Viridiplantae</taxon>
        <taxon>Streptophyta</taxon>
        <taxon>Embryophyta</taxon>
        <taxon>Tracheophyta</taxon>
        <taxon>Spermatophyta</taxon>
        <taxon>Magnoliopsida</taxon>
        <taxon>Liliopsida</taxon>
        <taxon>Poales</taxon>
        <taxon>Poaceae</taxon>
        <taxon>BOP clade</taxon>
        <taxon>Pooideae</taxon>
        <taxon>Stipodae</taxon>
        <taxon>Brachypodieae</taxon>
        <taxon>Brachypodium</taxon>
    </lineage>
</organism>
<dbReference type="EnsemblPlants" id="KQK12978">
    <property type="protein sequence ID" value="KQK12978"/>
    <property type="gene ID" value="BRADI_1g07185v3"/>
</dbReference>
<gene>
    <name evidence="2" type="ORF">BRADI_1g07185v3</name>
</gene>
<name>A0A0Q3RIF3_BRADI</name>
<evidence type="ECO:0000313" key="4">
    <source>
        <dbReference type="Proteomes" id="UP000008810"/>
    </source>
</evidence>
<dbReference type="Gramene" id="KQK12978">
    <property type="protein sequence ID" value="KQK12978"/>
    <property type="gene ID" value="BRADI_1g07185v3"/>
</dbReference>
<evidence type="ECO:0000313" key="3">
    <source>
        <dbReference type="EnsemblPlants" id="KQK12978"/>
    </source>
</evidence>
<dbReference type="EMBL" id="CM000880">
    <property type="protein sequence ID" value="KQK12978.1"/>
    <property type="molecule type" value="Genomic_DNA"/>
</dbReference>
<accession>A0A0Q3RIF3</accession>
<feature type="region of interest" description="Disordered" evidence="1">
    <location>
        <begin position="1"/>
        <end position="20"/>
    </location>
</feature>
<dbReference type="Proteomes" id="UP000008810">
    <property type="component" value="Chromosome 1"/>
</dbReference>
<proteinExistence type="predicted"/>
<dbReference type="InParanoid" id="A0A0Q3RIF3"/>
<keyword evidence="4" id="KW-1185">Reference proteome</keyword>
<reference evidence="3" key="3">
    <citation type="submission" date="2018-08" db="UniProtKB">
        <authorList>
            <consortium name="EnsemblPlants"/>
        </authorList>
    </citation>
    <scope>IDENTIFICATION</scope>
    <source>
        <strain evidence="3">cv. Bd21</strain>
    </source>
</reference>
<protein>
    <submittedName>
        <fullName evidence="2 3">Uncharacterized protein</fullName>
    </submittedName>
</protein>
<evidence type="ECO:0000256" key="1">
    <source>
        <dbReference type="SAM" id="MobiDB-lite"/>
    </source>
</evidence>
<sequence length="76" mass="8162">MSVTVLQKKEKPATGATRNTSARSLTFKVCDLLEGSIRAHDRAWVGRRGGEWCRFFARSVLTGGAGGVPEGDGRPT</sequence>